<evidence type="ECO:0000313" key="1">
    <source>
        <dbReference type="EMBL" id="EMD36049.1"/>
    </source>
</evidence>
<gene>
    <name evidence="1" type="ORF">CERSUDRAFT_85150</name>
</gene>
<dbReference type="HOGENOM" id="CLU_2867476_0_0_1"/>
<accession>M2PIR4</accession>
<keyword evidence="2" id="KW-1185">Reference proteome</keyword>
<dbReference type="AlphaFoldDB" id="M2PIR4"/>
<reference evidence="1 2" key="1">
    <citation type="journal article" date="2012" name="Proc. Natl. Acad. Sci. U.S.A.">
        <title>Comparative genomics of Ceriporiopsis subvermispora and Phanerochaete chrysosporium provide insight into selective ligninolysis.</title>
        <authorList>
            <person name="Fernandez-Fueyo E."/>
            <person name="Ruiz-Duenas F.J."/>
            <person name="Ferreira P."/>
            <person name="Floudas D."/>
            <person name="Hibbett D.S."/>
            <person name="Canessa P."/>
            <person name="Larrondo L.F."/>
            <person name="James T.Y."/>
            <person name="Seelenfreund D."/>
            <person name="Lobos S."/>
            <person name="Polanco R."/>
            <person name="Tello M."/>
            <person name="Honda Y."/>
            <person name="Watanabe T."/>
            <person name="Watanabe T."/>
            <person name="Ryu J.S."/>
            <person name="Kubicek C.P."/>
            <person name="Schmoll M."/>
            <person name="Gaskell J."/>
            <person name="Hammel K.E."/>
            <person name="St John F.J."/>
            <person name="Vanden Wymelenberg A."/>
            <person name="Sabat G."/>
            <person name="Splinter BonDurant S."/>
            <person name="Syed K."/>
            <person name="Yadav J.S."/>
            <person name="Doddapaneni H."/>
            <person name="Subramanian V."/>
            <person name="Lavin J.L."/>
            <person name="Oguiza J.A."/>
            <person name="Perez G."/>
            <person name="Pisabarro A.G."/>
            <person name="Ramirez L."/>
            <person name="Santoyo F."/>
            <person name="Master E."/>
            <person name="Coutinho P.M."/>
            <person name="Henrissat B."/>
            <person name="Lombard V."/>
            <person name="Magnuson J.K."/>
            <person name="Kuees U."/>
            <person name="Hori C."/>
            <person name="Igarashi K."/>
            <person name="Samejima M."/>
            <person name="Held B.W."/>
            <person name="Barry K.W."/>
            <person name="LaButti K.M."/>
            <person name="Lapidus A."/>
            <person name="Lindquist E.A."/>
            <person name="Lucas S.M."/>
            <person name="Riley R."/>
            <person name="Salamov A.A."/>
            <person name="Hoffmeister D."/>
            <person name="Schwenk D."/>
            <person name="Hadar Y."/>
            <person name="Yarden O."/>
            <person name="de Vries R.P."/>
            <person name="Wiebenga A."/>
            <person name="Stenlid J."/>
            <person name="Eastwood D."/>
            <person name="Grigoriev I.V."/>
            <person name="Berka R.M."/>
            <person name="Blanchette R.A."/>
            <person name="Kersten P."/>
            <person name="Martinez A.T."/>
            <person name="Vicuna R."/>
            <person name="Cullen D."/>
        </authorList>
    </citation>
    <scope>NUCLEOTIDE SEQUENCE [LARGE SCALE GENOMIC DNA]</scope>
    <source>
        <strain evidence="1 2">B</strain>
    </source>
</reference>
<protein>
    <submittedName>
        <fullName evidence="1">Uncharacterized protein</fullName>
    </submittedName>
</protein>
<dbReference type="EMBL" id="KB445799">
    <property type="protein sequence ID" value="EMD36049.1"/>
    <property type="molecule type" value="Genomic_DNA"/>
</dbReference>
<evidence type="ECO:0000313" key="2">
    <source>
        <dbReference type="Proteomes" id="UP000016930"/>
    </source>
</evidence>
<name>M2PIR4_CERS8</name>
<sequence>MSGDVSVASDRRTIRSAAHAGLCFLNCHQHAIKGTAKPVPIKANDLTAKVRLFFQEKGKWPYGS</sequence>
<proteinExistence type="predicted"/>
<organism evidence="1 2">
    <name type="scientific">Ceriporiopsis subvermispora (strain B)</name>
    <name type="common">White-rot fungus</name>
    <name type="synonym">Gelatoporia subvermispora</name>
    <dbReference type="NCBI Taxonomy" id="914234"/>
    <lineage>
        <taxon>Eukaryota</taxon>
        <taxon>Fungi</taxon>
        <taxon>Dikarya</taxon>
        <taxon>Basidiomycota</taxon>
        <taxon>Agaricomycotina</taxon>
        <taxon>Agaricomycetes</taxon>
        <taxon>Polyporales</taxon>
        <taxon>Gelatoporiaceae</taxon>
        <taxon>Gelatoporia</taxon>
    </lineage>
</organism>
<dbReference type="Proteomes" id="UP000016930">
    <property type="component" value="Unassembled WGS sequence"/>
</dbReference>